<dbReference type="PANTHER" id="PTHR46213:SF13">
    <property type="entry name" value="DEMETER-LIKE PROTEIN 2-RELATED"/>
    <property type="match status" value="1"/>
</dbReference>
<evidence type="ECO:0000313" key="2">
    <source>
        <dbReference type="EMBL" id="KAF0894290.1"/>
    </source>
</evidence>
<dbReference type="GO" id="GO:0035514">
    <property type="term" value="F:DNA demethylase activity"/>
    <property type="evidence" value="ECO:0007669"/>
    <property type="project" value="InterPro"/>
</dbReference>
<feature type="region of interest" description="Disordered" evidence="1">
    <location>
        <begin position="177"/>
        <end position="211"/>
    </location>
</feature>
<gene>
    <name evidence="2" type="ORF">E2562_038114</name>
</gene>
<organism evidence="2 3">
    <name type="scientific">Oryza meyeriana var. granulata</name>
    <dbReference type="NCBI Taxonomy" id="110450"/>
    <lineage>
        <taxon>Eukaryota</taxon>
        <taxon>Viridiplantae</taxon>
        <taxon>Streptophyta</taxon>
        <taxon>Embryophyta</taxon>
        <taxon>Tracheophyta</taxon>
        <taxon>Spermatophyta</taxon>
        <taxon>Magnoliopsida</taxon>
        <taxon>Liliopsida</taxon>
        <taxon>Poales</taxon>
        <taxon>Poaceae</taxon>
        <taxon>BOP clade</taxon>
        <taxon>Oryzoideae</taxon>
        <taxon>Oryzeae</taxon>
        <taxon>Oryzinae</taxon>
        <taxon>Oryza</taxon>
        <taxon>Oryza meyeriana</taxon>
    </lineage>
</organism>
<dbReference type="GO" id="GO:0141166">
    <property type="term" value="P:chromosomal 5-methylcytosine DNA demethylation pathway"/>
    <property type="evidence" value="ECO:0007669"/>
    <property type="project" value="InterPro"/>
</dbReference>
<dbReference type="Proteomes" id="UP000479710">
    <property type="component" value="Unassembled WGS sequence"/>
</dbReference>
<protein>
    <submittedName>
        <fullName evidence="2">Uncharacterized protein</fullName>
    </submittedName>
</protein>
<dbReference type="OrthoDB" id="5607at2759"/>
<evidence type="ECO:0000313" key="3">
    <source>
        <dbReference type="Proteomes" id="UP000479710"/>
    </source>
</evidence>
<dbReference type="AlphaFoldDB" id="A0A6G1C288"/>
<sequence>MAGDLDNRSPELADGGVGSDATTTTLPTTTVPEPTPIRSTWRRPSQKGKPRLRLLKHATQRATAAAKLAKHATQRAAAVAEKAARRKQKDVEKAARRKQKALEKAARRQQKALDKAARKKRKAFDGGGGGESPVVRRKLDVDGEWRPPKRIDQPYSSRTNLIDNLRSLIALDLAGELPDKSPVSPEQPSAPSLSAEQPSTPPATPENPPPIFGFGLAELLNNLRSLAESQTLPAAVTSTAIVPVDLLNAGGQIKKKGKKPTMVDRLVMVPYRPKRVAGSAATGDEALAGALVLYNGPAWTPRWYVPRWTSERLVLSKLPPRSSLVVGLDAATKAVYNELMQREETSYGDDELDDVPGGPEWDERRREFKLKVDHFMPIVRNIIGDRKFSRWGGSVVTSIVGTFLTQNVTDNSSSNAFMTMAAKFPPKNCSNVKQNLD</sequence>
<keyword evidence="3" id="KW-1185">Reference proteome</keyword>
<feature type="region of interest" description="Disordered" evidence="1">
    <location>
        <begin position="1"/>
        <end position="52"/>
    </location>
</feature>
<name>A0A6G1C288_9ORYZ</name>
<evidence type="ECO:0000256" key="1">
    <source>
        <dbReference type="SAM" id="MobiDB-lite"/>
    </source>
</evidence>
<feature type="compositionally biased region" description="Low complexity" evidence="1">
    <location>
        <begin position="22"/>
        <end position="32"/>
    </location>
</feature>
<feature type="compositionally biased region" description="Basic and acidic residues" evidence="1">
    <location>
        <begin position="89"/>
        <end position="116"/>
    </location>
</feature>
<proteinExistence type="predicted"/>
<feature type="region of interest" description="Disordered" evidence="1">
    <location>
        <begin position="82"/>
        <end position="153"/>
    </location>
</feature>
<dbReference type="PANTHER" id="PTHR46213">
    <property type="entry name" value="TRANSCRIPTIONAL ACTIVATOR DEMETER"/>
    <property type="match status" value="1"/>
</dbReference>
<feature type="compositionally biased region" description="Polar residues" evidence="1">
    <location>
        <begin position="184"/>
        <end position="197"/>
    </location>
</feature>
<feature type="non-terminal residue" evidence="2">
    <location>
        <position position="437"/>
    </location>
</feature>
<dbReference type="GO" id="GO:0019104">
    <property type="term" value="F:DNA N-glycosylase activity"/>
    <property type="evidence" value="ECO:0007669"/>
    <property type="project" value="InterPro"/>
</dbReference>
<feature type="compositionally biased region" description="Pro residues" evidence="1">
    <location>
        <begin position="199"/>
        <end position="211"/>
    </location>
</feature>
<dbReference type="InterPro" id="IPR044811">
    <property type="entry name" value="DME/ROS1"/>
</dbReference>
<accession>A0A6G1C288</accession>
<feature type="compositionally biased region" description="Basic residues" evidence="1">
    <location>
        <begin position="40"/>
        <end position="52"/>
    </location>
</feature>
<feature type="compositionally biased region" description="Basic and acidic residues" evidence="1">
    <location>
        <begin position="137"/>
        <end position="152"/>
    </location>
</feature>
<reference evidence="2 3" key="1">
    <citation type="submission" date="2019-11" db="EMBL/GenBank/DDBJ databases">
        <title>Whole genome sequence of Oryza granulata.</title>
        <authorList>
            <person name="Li W."/>
        </authorList>
    </citation>
    <scope>NUCLEOTIDE SEQUENCE [LARGE SCALE GENOMIC DNA]</scope>
    <source>
        <strain evidence="3">cv. Menghai</strain>
        <tissue evidence="2">Leaf</tissue>
    </source>
</reference>
<dbReference type="EMBL" id="SPHZ02000011">
    <property type="protein sequence ID" value="KAF0894290.1"/>
    <property type="molecule type" value="Genomic_DNA"/>
</dbReference>
<feature type="compositionally biased region" description="Basic and acidic residues" evidence="1">
    <location>
        <begin position="1"/>
        <end position="11"/>
    </location>
</feature>
<comment type="caution">
    <text evidence="2">The sequence shown here is derived from an EMBL/GenBank/DDBJ whole genome shotgun (WGS) entry which is preliminary data.</text>
</comment>